<dbReference type="EMBL" id="JAGZSV010000085">
    <property type="protein sequence ID" value="MBS6940917.1"/>
    <property type="molecule type" value="Genomic_DNA"/>
</dbReference>
<dbReference type="GO" id="GO:0006281">
    <property type="term" value="P:DNA repair"/>
    <property type="evidence" value="ECO:0007669"/>
    <property type="project" value="UniProtKB-KW"/>
</dbReference>
<dbReference type="InterPro" id="IPR027417">
    <property type="entry name" value="P-loop_NTPase"/>
</dbReference>
<dbReference type="Proteomes" id="UP000727506">
    <property type="component" value="Unassembled WGS sequence"/>
</dbReference>
<dbReference type="Gene3D" id="3.40.50.800">
    <property type="entry name" value="Anticodon-binding domain"/>
    <property type="match status" value="1"/>
</dbReference>
<dbReference type="InterPro" id="IPR036621">
    <property type="entry name" value="Anticodon-bd_dom_sf"/>
</dbReference>
<evidence type="ECO:0000256" key="3">
    <source>
        <dbReference type="ARBA" id="ARBA00022722"/>
    </source>
</evidence>
<dbReference type="PANTHER" id="PTHR30591:SF1">
    <property type="entry name" value="RECBCD ENZYME SUBUNIT RECC"/>
    <property type="match status" value="1"/>
</dbReference>
<keyword evidence="9" id="KW-0067">ATP-binding</keyword>
<evidence type="ECO:0000256" key="10">
    <source>
        <dbReference type="ARBA" id="ARBA00023125"/>
    </source>
</evidence>
<evidence type="ECO:0000256" key="8">
    <source>
        <dbReference type="ARBA" id="ARBA00022839"/>
    </source>
</evidence>
<keyword evidence="10" id="KW-0238">DNA-binding</keyword>
<comment type="caution">
    <text evidence="14">The sequence shown here is derived from an EMBL/GenBank/DDBJ whole genome shotgun (WGS) entry which is preliminary data.</text>
</comment>
<evidence type="ECO:0000256" key="6">
    <source>
        <dbReference type="ARBA" id="ARBA00022801"/>
    </source>
</evidence>
<dbReference type="GO" id="GO:0004386">
    <property type="term" value="F:helicase activity"/>
    <property type="evidence" value="ECO:0007669"/>
    <property type="project" value="UniProtKB-KW"/>
</dbReference>
<evidence type="ECO:0000256" key="2">
    <source>
        <dbReference type="ARBA" id="ARBA00022490"/>
    </source>
</evidence>
<proteinExistence type="inferred from homology"/>
<dbReference type="Gene3D" id="3.40.50.300">
    <property type="entry name" value="P-loop containing nucleotide triphosphate hydrolases"/>
    <property type="match status" value="1"/>
</dbReference>
<keyword evidence="2" id="KW-0963">Cytoplasm</keyword>
<evidence type="ECO:0000313" key="15">
    <source>
        <dbReference type="Proteomes" id="UP000727506"/>
    </source>
</evidence>
<dbReference type="CDD" id="cd00859">
    <property type="entry name" value="HisRS_anticodon"/>
    <property type="match status" value="1"/>
</dbReference>
<dbReference type="InterPro" id="IPR004154">
    <property type="entry name" value="Anticodon-bd"/>
</dbReference>
<feature type="domain" description="Anticodon-binding" evidence="13">
    <location>
        <begin position="193"/>
        <end position="278"/>
    </location>
</feature>
<organism evidence="14 15">
    <name type="scientific">Slackia piriformis</name>
    <dbReference type="NCBI Taxonomy" id="626934"/>
    <lineage>
        <taxon>Bacteria</taxon>
        <taxon>Bacillati</taxon>
        <taxon>Actinomycetota</taxon>
        <taxon>Coriobacteriia</taxon>
        <taxon>Eggerthellales</taxon>
        <taxon>Eggerthellaceae</taxon>
        <taxon>Slackia</taxon>
    </lineage>
</organism>
<dbReference type="GO" id="GO:0003677">
    <property type="term" value="F:DNA binding"/>
    <property type="evidence" value="ECO:0007669"/>
    <property type="project" value="UniProtKB-KW"/>
</dbReference>
<dbReference type="AlphaFoldDB" id="A0A943UXU3"/>
<evidence type="ECO:0000256" key="12">
    <source>
        <dbReference type="ARBA" id="ARBA00023204"/>
    </source>
</evidence>
<dbReference type="InterPro" id="IPR033656">
    <property type="entry name" value="HisRS_anticodon"/>
</dbReference>
<dbReference type="EC" id="3.1.11.5" evidence="14"/>
<name>A0A943UXU3_9ACTN</name>
<dbReference type="GO" id="GO:0008854">
    <property type="term" value="F:exodeoxyribonuclease V activity"/>
    <property type="evidence" value="ECO:0007669"/>
    <property type="project" value="UniProtKB-EC"/>
</dbReference>
<feature type="non-terminal residue" evidence="14">
    <location>
        <position position="1"/>
    </location>
</feature>
<evidence type="ECO:0000256" key="11">
    <source>
        <dbReference type="ARBA" id="ARBA00023146"/>
    </source>
</evidence>
<dbReference type="Pfam" id="PF03129">
    <property type="entry name" value="HGTP_anticodon"/>
    <property type="match status" value="1"/>
</dbReference>
<dbReference type="GO" id="GO:0006310">
    <property type="term" value="P:DNA recombination"/>
    <property type="evidence" value="ECO:0007669"/>
    <property type="project" value="TreeGrafter"/>
</dbReference>
<evidence type="ECO:0000313" key="14">
    <source>
        <dbReference type="EMBL" id="MBS6940917.1"/>
    </source>
</evidence>
<gene>
    <name evidence="14" type="ORF">KH142_05470</name>
</gene>
<evidence type="ECO:0000256" key="1">
    <source>
        <dbReference type="ARBA" id="ARBA00008226"/>
    </source>
</evidence>
<keyword evidence="6 14" id="KW-0378">Hydrolase</keyword>
<evidence type="ECO:0000256" key="9">
    <source>
        <dbReference type="ARBA" id="ARBA00022840"/>
    </source>
</evidence>
<dbReference type="PANTHER" id="PTHR30591">
    <property type="entry name" value="RECBCD ENZYME SUBUNIT RECC"/>
    <property type="match status" value="1"/>
</dbReference>
<keyword evidence="3" id="KW-0540">Nuclease</keyword>
<evidence type="ECO:0000256" key="7">
    <source>
        <dbReference type="ARBA" id="ARBA00022806"/>
    </source>
</evidence>
<dbReference type="GO" id="GO:0005524">
    <property type="term" value="F:ATP binding"/>
    <property type="evidence" value="ECO:0007669"/>
    <property type="project" value="UniProtKB-KW"/>
</dbReference>
<comment type="similarity">
    <text evidence="1">Belongs to the class-II aminoacyl-tRNA synthetase family.</text>
</comment>
<evidence type="ECO:0000256" key="4">
    <source>
        <dbReference type="ARBA" id="ARBA00022741"/>
    </source>
</evidence>
<sequence>TSEAPGAPGDELAPVEIHNCHGPDRQAEVIRDVVCAVLADDETVQPRDVVIVCSGRQDTAHLLSASTMADVSHPANQIRFTTPPPQDRVNPVTEAVTTVLGLASSRATGQDLLNLCAMPAVRARFGFSDDDQETIERLVSQADIRWGIDPAAREVAGLGRIRQSTWLAGIERMVLALEAAGALSEGAKRVDGYVACVDASVRPAAFDLVCAARDAGLSIEMDHQGKSLKSQFKMADKIGARVVVVLGPDELAQGKARIRSMQKHTEKLVDIDAAKRLLSQFGGQRVGDGAAPLNIDTVFSFENDDKE</sequence>
<protein>
    <submittedName>
        <fullName evidence="14">Exodeoxyribonuclease V subunit gamma</fullName>
        <ecNumber evidence="14">3.1.11.5</ecNumber>
    </submittedName>
</protein>
<dbReference type="SUPFAM" id="SSF52540">
    <property type="entry name" value="P-loop containing nucleoside triphosphate hydrolases"/>
    <property type="match status" value="1"/>
</dbReference>
<dbReference type="GO" id="GO:0004812">
    <property type="term" value="F:aminoacyl-tRNA ligase activity"/>
    <property type="evidence" value="ECO:0007669"/>
    <property type="project" value="UniProtKB-KW"/>
</dbReference>
<dbReference type="SUPFAM" id="SSF52954">
    <property type="entry name" value="Class II aaRS ABD-related"/>
    <property type="match status" value="1"/>
</dbReference>
<keyword evidence="8" id="KW-0269">Exonuclease</keyword>
<evidence type="ECO:0000256" key="5">
    <source>
        <dbReference type="ARBA" id="ARBA00022763"/>
    </source>
</evidence>
<keyword evidence="5" id="KW-0227">DNA damage</keyword>
<evidence type="ECO:0000259" key="13">
    <source>
        <dbReference type="Pfam" id="PF03129"/>
    </source>
</evidence>
<keyword evidence="12" id="KW-0234">DNA repair</keyword>
<accession>A0A943UXU3</accession>
<keyword evidence="7" id="KW-0347">Helicase</keyword>
<dbReference type="GO" id="GO:0006418">
    <property type="term" value="P:tRNA aminoacylation for protein translation"/>
    <property type="evidence" value="ECO:0007669"/>
    <property type="project" value="UniProtKB-ARBA"/>
</dbReference>
<reference evidence="14" key="1">
    <citation type="submission" date="2021-02" db="EMBL/GenBank/DDBJ databases">
        <title>Infant gut strain persistence is associated with maternal origin, phylogeny, and functional potential including surface adhesion and iron acquisition.</title>
        <authorList>
            <person name="Lou Y.C."/>
        </authorList>
    </citation>
    <scope>NUCLEOTIDE SEQUENCE</scope>
    <source>
        <strain evidence="14">L2_039_000G1_dasL2_039_000G1_concoct_11</strain>
    </source>
</reference>
<keyword evidence="4" id="KW-0547">Nucleotide-binding</keyword>
<keyword evidence="11" id="KW-0436">Ligase</keyword>
<keyword evidence="11" id="KW-0030">Aminoacyl-tRNA synthetase</keyword>